<keyword evidence="5" id="KW-1185">Reference proteome</keyword>
<evidence type="ECO:0000313" key="5">
    <source>
        <dbReference type="Proteomes" id="UP001209922"/>
    </source>
</evidence>
<evidence type="ECO:0000313" key="4">
    <source>
        <dbReference type="EMBL" id="MCW4470907.1"/>
    </source>
</evidence>
<feature type="region of interest" description="Disordered" evidence="2">
    <location>
        <begin position="237"/>
        <end position="260"/>
    </location>
</feature>
<dbReference type="GO" id="GO:0016787">
    <property type="term" value="F:hydrolase activity"/>
    <property type="evidence" value="ECO:0007669"/>
    <property type="project" value="UniProtKB-KW"/>
</dbReference>
<evidence type="ECO:0000259" key="3">
    <source>
        <dbReference type="Pfam" id="PF00857"/>
    </source>
</evidence>
<protein>
    <submittedName>
        <fullName evidence="4">Cysteine hydrolase</fullName>
    </submittedName>
</protein>
<dbReference type="InterPro" id="IPR036380">
    <property type="entry name" value="Isochorismatase-like_sf"/>
</dbReference>
<dbReference type="EMBL" id="JAPCHY010000001">
    <property type="protein sequence ID" value="MCW4470907.1"/>
    <property type="molecule type" value="Genomic_DNA"/>
</dbReference>
<dbReference type="SUPFAM" id="SSF52499">
    <property type="entry name" value="Isochorismatase-like hydrolases"/>
    <property type="match status" value="1"/>
</dbReference>
<organism evidence="4 5">
    <name type="scientific">Xanthomonas chitinilytica</name>
    <dbReference type="NCBI Taxonomy" id="2989819"/>
    <lineage>
        <taxon>Bacteria</taxon>
        <taxon>Pseudomonadati</taxon>
        <taxon>Pseudomonadota</taxon>
        <taxon>Gammaproteobacteria</taxon>
        <taxon>Lysobacterales</taxon>
        <taxon>Lysobacteraceae</taxon>
        <taxon>Xanthomonas</taxon>
    </lineage>
</organism>
<dbReference type="RefSeq" id="WP_265125068.1">
    <property type="nucleotide sequence ID" value="NZ_JAPCHY010000001.1"/>
</dbReference>
<name>A0ABT3JQW8_9XANT</name>
<evidence type="ECO:0000256" key="1">
    <source>
        <dbReference type="ARBA" id="ARBA00022801"/>
    </source>
</evidence>
<proteinExistence type="predicted"/>
<keyword evidence="1 4" id="KW-0378">Hydrolase</keyword>
<accession>A0ABT3JQW8</accession>
<sequence>MKPRADTALLIPDMLNRFDFEDGPRLAKAAAAIAPRIARLRERFDLAGAPTIHLNDNFSHWQGEFRELVARCLEAGGHPAAIAGHLAPRPRDYHVLKPKHSGFLATPLAILLARLGIRRRVLTGIAADSCVLATAQDTNMREYRIWSPRDCVAAITGECRERALKLMASAMTAKVAASTPGRGIFPRQARGGAARRCRQVVTVGKVRDWWPDEAPKEKRAEARFSWSATASWLIRPPRPRLLPRPSSTGGCGPACRLPAP</sequence>
<comment type="caution">
    <text evidence="4">The sequence shown here is derived from an EMBL/GenBank/DDBJ whole genome shotgun (WGS) entry which is preliminary data.</text>
</comment>
<evidence type="ECO:0000256" key="2">
    <source>
        <dbReference type="SAM" id="MobiDB-lite"/>
    </source>
</evidence>
<dbReference type="InterPro" id="IPR000868">
    <property type="entry name" value="Isochorismatase-like_dom"/>
</dbReference>
<dbReference type="CDD" id="cd00431">
    <property type="entry name" value="cysteine_hydrolases"/>
    <property type="match status" value="1"/>
</dbReference>
<feature type="domain" description="Isochorismatase-like" evidence="3">
    <location>
        <begin position="7"/>
        <end position="176"/>
    </location>
</feature>
<reference evidence="4 5" key="1">
    <citation type="submission" date="2022-10" db="EMBL/GenBank/DDBJ databases">
        <title>Xanthomonas sp. H13-6.</title>
        <authorList>
            <person name="Liu X."/>
            <person name="Deng Z."/>
            <person name="Jiang Y."/>
            <person name="Yu T."/>
            <person name="Ai J."/>
        </authorList>
    </citation>
    <scope>NUCLEOTIDE SEQUENCE [LARGE SCALE GENOMIC DNA]</scope>
    <source>
        <strain evidence="4 5">H13-6</strain>
    </source>
</reference>
<gene>
    <name evidence="4" type="ORF">OK345_00035</name>
</gene>
<dbReference type="PANTHER" id="PTHR43540:SF6">
    <property type="entry name" value="ISOCHORISMATASE-LIKE DOMAIN-CONTAINING PROTEIN"/>
    <property type="match status" value="1"/>
</dbReference>
<dbReference type="Gene3D" id="3.40.50.850">
    <property type="entry name" value="Isochorismatase-like"/>
    <property type="match status" value="1"/>
</dbReference>
<dbReference type="PANTHER" id="PTHR43540">
    <property type="entry name" value="PEROXYUREIDOACRYLATE/UREIDOACRYLATE AMIDOHYDROLASE-RELATED"/>
    <property type="match status" value="1"/>
</dbReference>
<dbReference type="Pfam" id="PF00857">
    <property type="entry name" value="Isochorismatase"/>
    <property type="match status" value="1"/>
</dbReference>
<dbReference type="InterPro" id="IPR050272">
    <property type="entry name" value="Isochorismatase-like_hydrls"/>
</dbReference>
<dbReference type="Proteomes" id="UP001209922">
    <property type="component" value="Unassembled WGS sequence"/>
</dbReference>